<reference evidence="6 7" key="1">
    <citation type="submission" date="2019-08" db="EMBL/GenBank/DDBJ databases">
        <title>Antarcticibacterium arcticum sp. nov., a bacterium isolated from marine sediment of the Canadian Beaufort Sea.</title>
        <authorList>
            <person name="Lee Y.M."/>
            <person name="Baek K."/>
            <person name="Lee D.-H."/>
            <person name="Shin S.C."/>
            <person name="Jin Y.K."/>
            <person name="Park Y."/>
        </authorList>
    </citation>
    <scope>NUCLEOTIDE SEQUENCE [LARGE SCALE GENOMIC DNA]</scope>
    <source>
        <strain evidence="6 7">PAMC 28998</strain>
    </source>
</reference>
<dbReference type="GO" id="GO:0009001">
    <property type="term" value="F:serine O-acetyltransferase activity"/>
    <property type="evidence" value="ECO:0007669"/>
    <property type="project" value="UniProtKB-EC"/>
</dbReference>
<dbReference type="OrthoDB" id="9814490at2"/>
<name>A0A5B8YG12_9FLAO</name>
<evidence type="ECO:0000313" key="7">
    <source>
        <dbReference type="Proteomes" id="UP000321954"/>
    </source>
</evidence>
<comment type="catalytic activity">
    <reaction evidence="5">
        <text>L-serine + acetyl-CoA = O-acetyl-L-serine + CoA</text>
        <dbReference type="Rhea" id="RHEA:24560"/>
        <dbReference type="ChEBI" id="CHEBI:33384"/>
        <dbReference type="ChEBI" id="CHEBI:57287"/>
        <dbReference type="ChEBI" id="CHEBI:57288"/>
        <dbReference type="ChEBI" id="CHEBI:58340"/>
        <dbReference type="EC" id="2.3.1.30"/>
    </reaction>
</comment>
<dbReference type="Proteomes" id="UP000321954">
    <property type="component" value="Chromosome"/>
</dbReference>
<dbReference type="InterPro" id="IPR011004">
    <property type="entry name" value="Trimer_LpxA-like_sf"/>
</dbReference>
<dbReference type="InterPro" id="IPR001451">
    <property type="entry name" value="Hexapep"/>
</dbReference>
<dbReference type="CDD" id="cd03354">
    <property type="entry name" value="LbH_SAT"/>
    <property type="match status" value="1"/>
</dbReference>
<accession>A0A5B8YG12</accession>
<dbReference type="KEGG" id="anp:FK178_01790"/>
<dbReference type="AlphaFoldDB" id="A0A5B8YG12"/>
<keyword evidence="7" id="KW-1185">Reference proteome</keyword>
<dbReference type="Pfam" id="PF00132">
    <property type="entry name" value="Hexapep"/>
    <property type="match status" value="1"/>
</dbReference>
<dbReference type="SUPFAM" id="SSF51161">
    <property type="entry name" value="Trimeric LpxA-like enzymes"/>
    <property type="match status" value="1"/>
</dbReference>
<dbReference type="PROSITE" id="PS00101">
    <property type="entry name" value="HEXAPEP_TRANSFERASES"/>
    <property type="match status" value="1"/>
</dbReference>
<organism evidence="6 7">
    <name type="scientific">Antarcticibacterium arcticum</name>
    <dbReference type="NCBI Taxonomy" id="2585771"/>
    <lineage>
        <taxon>Bacteria</taxon>
        <taxon>Pseudomonadati</taxon>
        <taxon>Bacteroidota</taxon>
        <taxon>Flavobacteriia</taxon>
        <taxon>Flavobacteriales</taxon>
        <taxon>Flavobacteriaceae</taxon>
        <taxon>Antarcticibacterium</taxon>
    </lineage>
</organism>
<dbReference type="InterPro" id="IPR045304">
    <property type="entry name" value="LbH_SAT"/>
</dbReference>
<dbReference type="InterPro" id="IPR018357">
    <property type="entry name" value="Hexapep_transf_CS"/>
</dbReference>
<gene>
    <name evidence="6" type="ORF">FK178_01790</name>
</gene>
<dbReference type="GO" id="GO:0005737">
    <property type="term" value="C:cytoplasm"/>
    <property type="evidence" value="ECO:0007669"/>
    <property type="project" value="InterPro"/>
</dbReference>
<evidence type="ECO:0000256" key="1">
    <source>
        <dbReference type="ARBA" id="ARBA00007274"/>
    </source>
</evidence>
<dbReference type="InterPro" id="IPR005881">
    <property type="entry name" value="Ser_O-AcTrfase"/>
</dbReference>
<sequence length="184" mass="20478">MFSKPIRADLNRYSSSSRNRDYFKAIFTHPGARFMFLYRKCQDHSNKTIPGIFYRVWLFYLTRNHSVEIPHACSIGEGLYMGHFKAIIINQNARIGNNCNISQGVTIGRESRGKRIGSPVIGNRVLIGPNSIVVGNIQVGDDVLIAPLTFVNFDVPANSVVMGSPGKIISDKGSMGYIKKILVE</sequence>
<comment type="similarity">
    <text evidence="1 5">Belongs to the transferase hexapeptide repeat family.</text>
</comment>
<keyword evidence="3" id="KW-0677">Repeat</keyword>
<dbReference type="RefSeq" id="WP_146830411.1">
    <property type="nucleotide sequence ID" value="NZ_CP042476.1"/>
</dbReference>
<dbReference type="PIRSF" id="PIRSF000441">
    <property type="entry name" value="CysE"/>
    <property type="match status" value="1"/>
</dbReference>
<evidence type="ECO:0000256" key="3">
    <source>
        <dbReference type="ARBA" id="ARBA00022737"/>
    </source>
</evidence>
<evidence type="ECO:0000256" key="4">
    <source>
        <dbReference type="ARBA" id="ARBA00023315"/>
    </source>
</evidence>
<keyword evidence="2 5" id="KW-0808">Transferase</keyword>
<evidence type="ECO:0000313" key="6">
    <source>
        <dbReference type="EMBL" id="QED36521.1"/>
    </source>
</evidence>
<dbReference type="EMBL" id="CP042476">
    <property type="protein sequence ID" value="QED36521.1"/>
    <property type="molecule type" value="Genomic_DNA"/>
</dbReference>
<dbReference type="PANTHER" id="PTHR42811">
    <property type="entry name" value="SERINE ACETYLTRANSFERASE"/>
    <property type="match status" value="1"/>
</dbReference>
<protein>
    <recommendedName>
        <fullName evidence="5">Serine acetyltransferase</fullName>
        <ecNumber evidence="5">2.3.1.30</ecNumber>
    </recommendedName>
</protein>
<dbReference type="EC" id="2.3.1.30" evidence="5"/>
<evidence type="ECO:0000256" key="2">
    <source>
        <dbReference type="ARBA" id="ARBA00022679"/>
    </source>
</evidence>
<keyword evidence="4 5" id="KW-0012">Acyltransferase</keyword>
<proteinExistence type="inferred from homology"/>
<dbReference type="GO" id="GO:0006535">
    <property type="term" value="P:cysteine biosynthetic process from serine"/>
    <property type="evidence" value="ECO:0007669"/>
    <property type="project" value="InterPro"/>
</dbReference>
<dbReference type="Gene3D" id="2.160.10.10">
    <property type="entry name" value="Hexapeptide repeat proteins"/>
    <property type="match status" value="1"/>
</dbReference>
<evidence type="ECO:0000256" key="5">
    <source>
        <dbReference type="PIRNR" id="PIRNR000441"/>
    </source>
</evidence>